<proteinExistence type="predicted"/>
<keyword evidence="3" id="KW-1015">Disulfide bond</keyword>
<dbReference type="InterPro" id="IPR036179">
    <property type="entry name" value="Ig-like_dom_sf"/>
</dbReference>
<dbReference type="SMART" id="SM00409">
    <property type="entry name" value="IG"/>
    <property type="match status" value="3"/>
</dbReference>
<evidence type="ECO:0000313" key="9">
    <source>
        <dbReference type="EMBL" id="PAA67455.1"/>
    </source>
</evidence>
<comment type="subcellular location">
    <subcellularLocation>
        <location evidence="1">Membrane</location>
        <topology evidence="1">Single-pass type I membrane protein</topology>
    </subcellularLocation>
</comment>
<dbReference type="OrthoDB" id="10062932at2759"/>
<dbReference type="AlphaFoldDB" id="A0A267F101"/>
<dbReference type="Gene3D" id="2.60.40.10">
    <property type="entry name" value="Immunoglobulins"/>
    <property type="match status" value="1"/>
</dbReference>
<dbReference type="Pfam" id="PF13927">
    <property type="entry name" value="Ig_3"/>
    <property type="match status" value="1"/>
</dbReference>
<feature type="signal peptide" evidence="7">
    <location>
        <begin position="1"/>
        <end position="23"/>
    </location>
</feature>
<evidence type="ECO:0000313" key="10">
    <source>
        <dbReference type="Proteomes" id="UP000215902"/>
    </source>
</evidence>
<feature type="chain" id="PRO_5011995132" description="Ig-like domain-containing protein" evidence="7">
    <location>
        <begin position="24"/>
        <end position="485"/>
    </location>
</feature>
<dbReference type="PANTHER" id="PTHR11640">
    <property type="entry name" value="NEPHRIN"/>
    <property type="match status" value="1"/>
</dbReference>
<dbReference type="SUPFAM" id="SSF48726">
    <property type="entry name" value="Immunoglobulin"/>
    <property type="match status" value="1"/>
</dbReference>
<dbReference type="EMBL" id="NIVC01001482">
    <property type="protein sequence ID" value="PAA67455.1"/>
    <property type="molecule type" value="Genomic_DNA"/>
</dbReference>
<keyword evidence="10" id="KW-1185">Reference proteome</keyword>
<dbReference type="Proteomes" id="UP000215902">
    <property type="component" value="Unassembled WGS sequence"/>
</dbReference>
<evidence type="ECO:0000256" key="7">
    <source>
        <dbReference type="SAM" id="SignalP"/>
    </source>
</evidence>
<feature type="compositionally biased region" description="Low complexity" evidence="6">
    <location>
        <begin position="454"/>
        <end position="465"/>
    </location>
</feature>
<evidence type="ECO:0000256" key="6">
    <source>
        <dbReference type="SAM" id="MobiDB-lite"/>
    </source>
</evidence>
<dbReference type="InterPro" id="IPR003599">
    <property type="entry name" value="Ig_sub"/>
</dbReference>
<evidence type="ECO:0000259" key="8">
    <source>
        <dbReference type="PROSITE" id="PS50835"/>
    </source>
</evidence>
<feature type="domain" description="Ig-like" evidence="8">
    <location>
        <begin position="283"/>
        <end position="386"/>
    </location>
</feature>
<dbReference type="GO" id="GO:0005886">
    <property type="term" value="C:plasma membrane"/>
    <property type="evidence" value="ECO:0007669"/>
    <property type="project" value="TreeGrafter"/>
</dbReference>
<feature type="compositionally biased region" description="Basic residues" evidence="6">
    <location>
        <begin position="466"/>
        <end position="485"/>
    </location>
</feature>
<comment type="caution">
    <text evidence="9">The sequence shown here is derived from an EMBL/GenBank/DDBJ whole genome shotgun (WGS) entry which is preliminary data.</text>
</comment>
<protein>
    <recommendedName>
        <fullName evidence="8">Ig-like domain-containing protein</fullName>
    </recommendedName>
</protein>
<keyword evidence="5" id="KW-0393">Immunoglobulin domain</keyword>
<dbReference type="InterPro" id="IPR003598">
    <property type="entry name" value="Ig_sub2"/>
</dbReference>
<feature type="compositionally biased region" description="Gly residues" evidence="6">
    <location>
        <begin position="404"/>
        <end position="415"/>
    </location>
</feature>
<gene>
    <name evidence="9" type="ORF">BOX15_Mlig025158g1</name>
</gene>
<dbReference type="GO" id="GO:0050839">
    <property type="term" value="F:cell adhesion molecule binding"/>
    <property type="evidence" value="ECO:0007669"/>
    <property type="project" value="TreeGrafter"/>
</dbReference>
<keyword evidence="4" id="KW-0325">Glycoprotein</keyword>
<name>A0A267F101_9PLAT</name>
<dbReference type="SMART" id="SM00408">
    <property type="entry name" value="IGc2"/>
    <property type="match status" value="1"/>
</dbReference>
<dbReference type="PANTHER" id="PTHR11640:SF31">
    <property type="entry name" value="IRREGULAR CHIASM C-ROUGHEST PROTEIN-RELATED"/>
    <property type="match status" value="1"/>
</dbReference>
<dbReference type="PROSITE" id="PS50835">
    <property type="entry name" value="IG_LIKE"/>
    <property type="match status" value="2"/>
</dbReference>
<keyword evidence="2" id="KW-0472">Membrane</keyword>
<reference evidence="9 10" key="1">
    <citation type="submission" date="2017-06" db="EMBL/GenBank/DDBJ databases">
        <title>A platform for efficient transgenesis in Macrostomum lignano, a flatworm model organism for stem cell research.</title>
        <authorList>
            <person name="Berezikov E."/>
        </authorList>
    </citation>
    <scope>NUCLEOTIDE SEQUENCE [LARGE SCALE GENOMIC DNA]</scope>
    <source>
        <strain evidence="9">DV1</strain>
        <tissue evidence="9">Whole organism</tissue>
    </source>
</reference>
<sequence>MFVKALLIATCFSALILTGESSASLMDSSLLGISLQQIQARSPYKYVREVVVAAEGETKAITCSFDNLFTTGKHWKKTFYSPVVWFSYSPNASSKAQPAREEPVADGTVLRFDGGNVFAYKLLNPMSVAPSSILVLENLPRQLTDTYFICKTNLHPASVQAFYLKVVKPVLFSPSSSSGGGRVAVQLGGRATLDCSGGGGGGGEGNVRNFPPTSVHWSRRLEDESQPARPSVLAWGSAYELNNVTIETARCIFTCHVNNQLDPEWTASFRLDLINATMPPPGPITATYNGIRSALRADNPRATPRDGESFTLACSSRGESLRFTWLRNGTQLMPFADPNLFLYSSAVGSLHISDLLIRSFRPSNRGLYQCVASNVAGRSGFVFNLTGGSSTTDRDRLGTLTTPGGPGGVGTGGGTWRPTMAGQQQQQLGSGWGAGSGDDEWGDADFGSGDGRPEAPATTGAAPPSTRRRRRAGRHSLKIKRLMLP</sequence>
<organism evidence="9 10">
    <name type="scientific">Macrostomum lignano</name>
    <dbReference type="NCBI Taxonomy" id="282301"/>
    <lineage>
        <taxon>Eukaryota</taxon>
        <taxon>Metazoa</taxon>
        <taxon>Spiralia</taxon>
        <taxon>Lophotrochozoa</taxon>
        <taxon>Platyhelminthes</taxon>
        <taxon>Rhabditophora</taxon>
        <taxon>Macrostomorpha</taxon>
        <taxon>Macrostomida</taxon>
        <taxon>Macrostomidae</taxon>
        <taxon>Macrostomum</taxon>
    </lineage>
</organism>
<accession>A0A267F101</accession>
<evidence type="ECO:0000256" key="3">
    <source>
        <dbReference type="ARBA" id="ARBA00023157"/>
    </source>
</evidence>
<feature type="region of interest" description="Disordered" evidence="6">
    <location>
        <begin position="392"/>
        <end position="485"/>
    </location>
</feature>
<dbReference type="GO" id="GO:0098609">
    <property type="term" value="P:cell-cell adhesion"/>
    <property type="evidence" value="ECO:0007669"/>
    <property type="project" value="TreeGrafter"/>
</dbReference>
<dbReference type="InterPro" id="IPR051275">
    <property type="entry name" value="Cell_adhesion_signaling"/>
</dbReference>
<evidence type="ECO:0000256" key="2">
    <source>
        <dbReference type="ARBA" id="ARBA00023136"/>
    </source>
</evidence>
<dbReference type="InterPro" id="IPR007110">
    <property type="entry name" value="Ig-like_dom"/>
</dbReference>
<evidence type="ECO:0000256" key="5">
    <source>
        <dbReference type="ARBA" id="ARBA00023319"/>
    </source>
</evidence>
<dbReference type="GO" id="GO:0005911">
    <property type="term" value="C:cell-cell junction"/>
    <property type="evidence" value="ECO:0007669"/>
    <property type="project" value="TreeGrafter"/>
</dbReference>
<feature type="domain" description="Ig-like" evidence="8">
    <location>
        <begin position="174"/>
        <end position="268"/>
    </location>
</feature>
<evidence type="ECO:0000256" key="1">
    <source>
        <dbReference type="ARBA" id="ARBA00004479"/>
    </source>
</evidence>
<dbReference type="InterPro" id="IPR013783">
    <property type="entry name" value="Ig-like_fold"/>
</dbReference>
<keyword evidence="7" id="KW-0732">Signal</keyword>
<evidence type="ECO:0000256" key="4">
    <source>
        <dbReference type="ARBA" id="ARBA00023180"/>
    </source>
</evidence>